<feature type="non-terminal residue" evidence="1">
    <location>
        <position position="24"/>
    </location>
</feature>
<evidence type="ECO:0000313" key="1">
    <source>
        <dbReference type="EMBL" id="SVB04122.1"/>
    </source>
</evidence>
<gene>
    <name evidence="1" type="ORF">METZ01_LOCUS156976</name>
</gene>
<name>A0A382ASQ0_9ZZZZ</name>
<dbReference type="EMBL" id="UINC01026519">
    <property type="protein sequence ID" value="SVB04122.1"/>
    <property type="molecule type" value="Genomic_DNA"/>
</dbReference>
<sequence>MVTQRGRQPIERNIAMELVRVTEA</sequence>
<organism evidence="1">
    <name type="scientific">marine metagenome</name>
    <dbReference type="NCBI Taxonomy" id="408172"/>
    <lineage>
        <taxon>unclassified sequences</taxon>
        <taxon>metagenomes</taxon>
        <taxon>ecological metagenomes</taxon>
    </lineage>
</organism>
<accession>A0A382ASQ0</accession>
<reference evidence="1" key="1">
    <citation type="submission" date="2018-05" db="EMBL/GenBank/DDBJ databases">
        <authorList>
            <person name="Lanie J.A."/>
            <person name="Ng W.-L."/>
            <person name="Kazmierczak K.M."/>
            <person name="Andrzejewski T.M."/>
            <person name="Davidsen T.M."/>
            <person name="Wayne K.J."/>
            <person name="Tettelin H."/>
            <person name="Glass J.I."/>
            <person name="Rusch D."/>
            <person name="Podicherti R."/>
            <person name="Tsui H.-C.T."/>
            <person name="Winkler M.E."/>
        </authorList>
    </citation>
    <scope>NUCLEOTIDE SEQUENCE</scope>
</reference>
<proteinExistence type="predicted"/>
<dbReference type="AlphaFoldDB" id="A0A382ASQ0"/>
<protein>
    <submittedName>
        <fullName evidence="1">Uncharacterized protein</fullName>
    </submittedName>
</protein>